<keyword evidence="2" id="KW-1185">Reference proteome</keyword>
<dbReference type="Gene3D" id="3.40.50.1820">
    <property type="entry name" value="alpha/beta hydrolase"/>
    <property type="match status" value="1"/>
</dbReference>
<evidence type="ECO:0008006" key="3">
    <source>
        <dbReference type="Google" id="ProtNLM"/>
    </source>
</evidence>
<proteinExistence type="predicted"/>
<dbReference type="EMBL" id="MPDM01000005">
    <property type="protein sequence ID" value="OKL48750.1"/>
    <property type="molecule type" value="Genomic_DNA"/>
</dbReference>
<dbReference type="AlphaFoldDB" id="A0A1Q5PMS9"/>
<comment type="caution">
    <text evidence="1">The sequence shown here is derived from an EMBL/GenBank/DDBJ whole genome shotgun (WGS) entry which is preliminary data.</text>
</comment>
<sequence>MAAPVFQQLPEGSALPAVAQILRALAREGCQDLADTVTTWKDPRPPQRWRQGNLIPVVAIPGINESWISLRPLLEGLNQTGHPIITVPQLGRSIAEPQRLAQIVQGQVNFHALDRYAIVAHSKGGLVARALLRTSAGKAQVAKVVTVGTPYAGSPWGYIFPAGSQIGRLRPTATFFTSTDGPDFPYHRFLAISSSFDHKLLGDSFLDPKAQHLTVPALGHTLPLHDPQVLKIARNALGQLLAEKAPRSEN</sequence>
<dbReference type="SUPFAM" id="SSF53474">
    <property type="entry name" value="alpha/beta-Hydrolases"/>
    <property type="match status" value="1"/>
</dbReference>
<dbReference type="STRING" id="156892.BM477_06045"/>
<name>A0A1Q5PMS9_9ACTO</name>
<gene>
    <name evidence="1" type="ORF">BM477_06045</name>
</gene>
<protein>
    <recommendedName>
        <fullName evidence="3">Alpha/beta hydrolase</fullName>
    </recommendedName>
</protein>
<dbReference type="RefSeq" id="WP_075361778.1">
    <property type="nucleotide sequence ID" value="NZ_MPDM01000005.1"/>
</dbReference>
<dbReference type="InterPro" id="IPR029058">
    <property type="entry name" value="AB_hydrolase_fold"/>
</dbReference>
<reference evidence="2" key="1">
    <citation type="submission" date="2016-11" db="EMBL/GenBank/DDBJ databases">
        <title>Actinomyces gypaetusis sp. nov. isolated from Gypaetus barbatus in Qinghai Tibet Plateau China.</title>
        <authorList>
            <person name="Meng X."/>
        </authorList>
    </citation>
    <scope>NUCLEOTIDE SEQUENCE [LARGE SCALE GENOMIC DNA]</scope>
    <source>
        <strain evidence="2">DSM 15383</strain>
    </source>
</reference>
<evidence type="ECO:0000313" key="1">
    <source>
        <dbReference type="EMBL" id="OKL48750.1"/>
    </source>
</evidence>
<dbReference type="OrthoDB" id="9770427at2"/>
<dbReference type="Proteomes" id="UP000186465">
    <property type="component" value="Unassembled WGS sequence"/>
</dbReference>
<accession>A0A1Q5PMS9</accession>
<evidence type="ECO:0000313" key="2">
    <source>
        <dbReference type="Proteomes" id="UP000186465"/>
    </source>
</evidence>
<organism evidence="1 2">
    <name type="scientific">Boudabousia marimammalium</name>
    <dbReference type="NCBI Taxonomy" id="156892"/>
    <lineage>
        <taxon>Bacteria</taxon>
        <taxon>Bacillati</taxon>
        <taxon>Actinomycetota</taxon>
        <taxon>Actinomycetes</taxon>
        <taxon>Actinomycetales</taxon>
        <taxon>Actinomycetaceae</taxon>
        <taxon>Boudabousia</taxon>
    </lineage>
</organism>